<evidence type="ECO:0000256" key="1">
    <source>
        <dbReference type="ARBA" id="ARBA00023004"/>
    </source>
</evidence>
<dbReference type="NCBIfam" id="NF003817">
    <property type="entry name" value="PRK05408.1"/>
    <property type="match status" value="1"/>
</dbReference>
<dbReference type="SUPFAM" id="SSF111148">
    <property type="entry name" value="YggX-like"/>
    <property type="match status" value="1"/>
</dbReference>
<dbReference type="PANTHER" id="PTHR36965">
    <property type="entry name" value="FE(2+)-TRAFFICKING PROTEIN-RELATED"/>
    <property type="match status" value="1"/>
</dbReference>
<dbReference type="GO" id="GO:0005506">
    <property type="term" value="F:iron ion binding"/>
    <property type="evidence" value="ECO:0007669"/>
    <property type="project" value="InterPro"/>
</dbReference>
<protein>
    <recommendedName>
        <fullName evidence="3">Oxidative damage protection protein</fullName>
    </recommendedName>
</protein>
<sequence>METIECLRCGPEKPTLAKPPFRTELGQRIQERICSQCWAEWLQHQTLLINHYGLDPRDSQARDFLYGQIETVLLGGGEGKEVDTSQKGEIEW</sequence>
<dbReference type="InterPro" id="IPR036766">
    <property type="entry name" value="Fe_traffick_prot_YggX_sf"/>
</dbReference>
<dbReference type="Gene3D" id="1.10.3880.10">
    <property type="entry name" value="Fe(II) trafficking protein YggX"/>
    <property type="match status" value="1"/>
</dbReference>
<accession>A0A381QZA3</accession>
<dbReference type="GO" id="GO:0034599">
    <property type="term" value="P:cellular response to oxidative stress"/>
    <property type="evidence" value="ECO:0007669"/>
    <property type="project" value="TreeGrafter"/>
</dbReference>
<proteinExistence type="predicted"/>
<name>A0A381QZA3_9ZZZZ</name>
<keyword evidence="1" id="KW-0408">Iron</keyword>
<organism evidence="2">
    <name type="scientific">marine metagenome</name>
    <dbReference type="NCBI Taxonomy" id="408172"/>
    <lineage>
        <taxon>unclassified sequences</taxon>
        <taxon>metagenomes</taxon>
        <taxon>ecological metagenomes</taxon>
    </lineage>
</organism>
<dbReference type="PANTHER" id="PTHR36965:SF1">
    <property type="entry name" value="FE(2+)-TRAFFICKING PROTEIN-RELATED"/>
    <property type="match status" value="1"/>
</dbReference>
<evidence type="ECO:0000313" key="2">
    <source>
        <dbReference type="EMBL" id="SUZ84771.1"/>
    </source>
</evidence>
<gene>
    <name evidence="2" type="ORF">METZ01_LOCUS37625</name>
</gene>
<evidence type="ECO:0008006" key="3">
    <source>
        <dbReference type="Google" id="ProtNLM"/>
    </source>
</evidence>
<dbReference type="Pfam" id="PF04362">
    <property type="entry name" value="Iron_traffic"/>
    <property type="match status" value="1"/>
</dbReference>
<dbReference type="GO" id="GO:0005829">
    <property type="term" value="C:cytosol"/>
    <property type="evidence" value="ECO:0007669"/>
    <property type="project" value="TreeGrafter"/>
</dbReference>
<dbReference type="InterPro" id="IPR007457">
    <property type="entry name" value="Fe_traffick_prot_YggX"/>
</dbReference>
<reference evidence="2" key="1">
    <citation type="submission" date="2018-05" db="EMBL/GenBank/DDBJ databases">
        <authorList>
            <person name="Lanie J.A."/>
            <person name="Ng W.-L."/>
            <person name="Kazmierczak K.M."/>
            <person name="Andrzejewski T.M."/>
            <person name="Davidsen T.M."/>
            <person name="Wayne K.J."/>
            <person name="Tettelin H."/>
            <person name="Glass J.I."/>
            <person name="Rusch D."/>
            <person name="Podicherti R."/>
            <person name="Tsui H.-C.T."/>
            <person name="Winkler M.E."/>
        </authorList>
    </citation>
    <scope>NUCLEOTIDE SEQUENCE</scope>
</reference>
<dbReference type="AlphaFoldDB" id="A0A381QZA3"/>
<dbReference type="EMBL" id="UINC01001605">
    <property type="protein sequence ID" value="SUZ84771.1"/>
    <property type="molecule type" value="Genomic_DNA"/>
</dbReference>